<dbReference type="GO" id="GO:0008483">
    <property type="term" value="F:transaminase activity"/>
    <property type="evidence" value="ECO:0007669"/>
    <property type="project" value="UniProtKB-KW"/>
</dbReference>
<dbReference type="RefSeq" id="WP_323466184.1">
    <property type="nucleotide sequence ID" value="NZ_CP144224.1"/>
</dbReference>
<dbReference type="InterPro" id="IPR051446">
    <property type="entry name" value="HTH_trans_reg/aminotransferase"/>
</dbReference>
<keyword evidence="5" id="KW-0663">Pyridoxal phosphate</keyword>
<dbReference type="InterPro" id="IPR036390">
    <property type="entry name" value="WH_DNA-bd_sf"/>
</dbReference>
<dbReference type="CDD" id="cd00609">
    <property type="entry name" value="AAT_like"/>
    <property type="match status" value="1"/>
</dbReference>
<evidence type="ECO:0000256" key="7">
    <source>
        <dbReference type="ARBA" id="ARBA00023125"/>
    </source>
</evidence>
<dbReference type="InterPro" id="IPR036388">
    <property type="entry name" value="WH-like_DNA-bd_sf"/>
</dbReference>
<dbReference type="Proteomes" id="UP001285636">
    <property type="component" value="Unassembled WGS sequence"/>
</dbReference>
<dbReference type="GO" id="GO:0003677">
    <property type="term" value="F:DNA binding"/>
    <property type="evidence" value="ECO:0007669"/>
    <property type="project" value="UniProtKB-KW"/>
</dbReference>
<evidence type="ECO:0000256" key="5">
    <source>
        <dbReference type="ARBA" id="ARBA00022898"/>
    </source>
</evidence>
<dbReference type="PRINTS" id="PR00035">
    <property type="entry name" value="HTHGNTR"/>
</dbReference>
<gene>
    <name evidence="10" type="ORF">RYX45_06040</name>
</gene>
<name>A0AAJ2L166_ALKPS</name>
<dbReference type="EMBL" id="JAWJAY010000001">
    <property type="protein sequence ID" value="MDV2884730.1"/>
    <property type="molecule type" value="Genomic_DNA"/>
</dbReference>
<dbReference type="InterPro" id="IPR004839">
    <property type="entry name" value="Aminotransferase_I/II_large"/>
</dbReference>
<evidence type="ECO:0000256" key="3">
    <source>
        <dbReference type="ARBA" id="ARBA00022576"/>
    </source>
</evidence>
<evidence type="ECO:0000256" key="2">
    <source>
        <dbReference type="ARBA" id="ARBA00005384"/>
    </source>
</evidence>
<dbReference type="InterPro" id="IPR015421">
    <property type="entry name" value="PyrdxlP-dep_Trfase_major"/>
</dbReference>
<dbReference type="PANTHER" id="PTHR46577:SF2">
    <property type="entry name" value="TRANSCRIPTIONAL REGULATORY PROTEIN"/>
    <property type="match status" value="1"/>
</dbReference>
<dbReference type="Gene3D" id="3.90.1150.10">
    <property type="entry name" value="Aspartate Aminotransferase, domain 1"/>
    <property type="match status" value="1"/>
</dbReference>
<dbReference type="Pfam" id="PF00155">
    <property type="entry name" value="Aminotran_1_2"/>
    <property type="match status" value="1"/>
</dbReference>
<dbReference type="InterPro" id="IPR015422">
    <property type="entry name" value="PyrdxlP-dep_Trfase_small"/>
</dbReference>
<dbReference type="InterPro" id="IPR015424">
    <property type="entry name" value="PyrdxlP-dep_Trfase"/>
</dbReference>
<keyword evidence="4" id="KW-0808">Transferase</keyword>
<accession>A0AAJ2L166</accession>
<evidence type="ECO:0000259" key="9">
    <source>
        <dbReference type="PROSITE" id="PS50949"/>
    </source>
</evidence>
<dbReference type="InterPro" id="IPR000524">
    <property type="entry name" value="Tscrpt_reg_HTH_GntR"/>
</dbReference>
<dbReference type="SUPFAM" id="SSF46785">
    <property type="entry name" value="Winged helix' DNA-binding domain"/>
    <property type="match status" value="1"/>
</dbReference>
<dbReference type="GO" id="GO:0030170">
    <property type="term" value="F:pyridoxal phosphate binding"/>
    <property type="evidence" value="ECO:0007669"/>
    <property type="project" value="InterPro"/>
</dbReference>
<dbReference type="Gene3D" id="3.40.640.10">
    <property type="entry name" value="Type I PLP-dependent aspartate aminotransferase-like (Major domain)"/>
    <property type="match status" value="1"/>
</dbReference>
<keyword evidence="7" id="KW-0238">DNA-binding</keyword>
<dbReference type="SMART" id="SM00345">
    <property type="entry name" value="HTH_GNTR"/>
    <property type="match status" value="1"/>
</dbReference>
<dbReference type="PANTHER" id="PTHR46577">
    <property type="entry name" value="HTH-TYPE TRANSCRIPTIONAL REGULATORY PROTEIN GABR"/>
    <property type="match status" value="1"/>
</dbReference>
<dbReference type="PROSITE" id="PS50949">
    <property type="entry name" value="HTH_GNTR"/>
    <property type="match status" value="1"/>
</dbReference>
<keyword evidence="8" id="KW-0804">Transcription</keyword>
<evidence type="ECO:0000313" key="10">
    <source>
        <dbReference type="EMBL" id="MDV2884730.1"/>
    </source>
</evidence>
<comment type="similarity">
    <text evidence="2">In the C-terminal section; belongs to the class-I pyridoxal-phosphate-dependent aminotransferase family.</text>
</comment>
<dbReference type="AlphaFoldDB" id="A0AAJ2L166"/>
<dbReference type="GO" id="GO:0003700">
    <property type="term" value="F:DNA-binding transcription factor activity"/>
    <property type="evidence" value="ECO:0007669"/>
    <property type="project" value="InterPro"/>
</dbReference>
<comment type="caution">
    <text evidence="10">The sequence shown here is derived from an EMBL/GenBank/DDBJ whole genome shotgun (WGS) entry which is preliminary data.</text>
</comment>
<comment type="cofactor">
    <cofactor evidence="1">
        <name>pyridoxal 5'-phosphate</name>
        <dbReference type="ChEBI" id="CHEBI:597326"/>
    </cofactor>
</comment>
<dbReference type="SUPFAM" id="SSF53383">
    <property type="entry name" value="PLP-dependent transferases"/>
    <property type="match status" value="1"/>
</dbReference>
<dbReference type="FunFam" id="3.40.640.10:FF:000023">
    <property type="entry name" value="Transcriptional regulator, GntR family"/>
    <property type="match status" value="1"/>
</dbReference>
<organism evidence="10 11">
    <name type="scientific">Alkalihalophilus pseudofirmus</name>
    <name type="common">Bacillus pseudofirmus</name>
    <dbReference type="NCBI Taxonomy" id="79885"/>
    <lineage>
        <taxon>Bacteria</taxon>
        <taxon>Bacillati</taxon>
        <taxon>Bacillota</taxon>
        <taxon>Bacilli</taxon>
        <taxon>Bacillales</taxon>
        <taxon>Bacillaceae</taxon>
        <taxon>Alkalihalophilus</taxon>
    </lineage>
</organism>
<keyword evidence="6" id="KW-0805">Transcription regulation</keyword>
<sequence>MDWKPDRNVKKPIYKQIVEYIEQGISSGLFPGDSLLPSERALAKELNVNRSTVVSAYEELQSLGIVDRKKGSGTRVSTDIWGIAHKRIPNWGRYVEDGSFLPNLPLVQKIRTEIQKNNLVNMASGELSAGLMPTEAFQNILSNQPFLGSLGYDHQQGNEALRHTLVSHVREYKEINTNSSSILITSGAQQALHLIVECLLKPGDAVAIEDPSYCYSLPLFQSAGLRTFLLPVDKHGANPEDLMALHKKHRIRMVFLNPDYQNPTGTIMNISRRKKFLEISTELGIPIIEDDPYSLTSFNGEVNPTLKSLDTNGNVLYVSSLSKIVASGLRIGWIIGPSQVIQRLADAKQQVDFGHSVFPQWIANEFLGSEYVHSHIKTIRTQLKLRRDEIVLGLEEVMDDQIEFLTPAGGIHLWCRIKATINEHKLLEESINNGVVFVPGSILGSNNGYIRFTFGRGELGLIRQGITRFAESFNMLRKS</sequence>
<dbReference type="Gene3D" id="1.10.10.10">
    <property type="entry name" value="Winged helix-like DNA-binding domain superfamily/Winged helix DNA-binding domain"/>
    <property type="match status" value="1"/>
</dbReference>
<evidence type="ECO:0000256" key="6">
    <source>
        <dbReference type="ARBA" id="ARBA00023015"/>
    </source>
</evidence>
<evidence type="ECO:0000313" key="11">
    <source>
        <dbReference type="Proteomes" id="UP001285636"/>
    </source>
</evidence>
<protein>
    <submittedName>
        <fullName evidence="10">PLP-dependent aminotransferase family protein</fullName>
    </submittedName>
</protein>
<evidence type="ECO:0000256" key="8">
    <source>
        <dbReference type="ARBA" id="ARBA00023163"/>
    </source>
</evidence>
<dbReference type="CDD" id="cd07377">
    <property type="entry name" value="WHTH_GntR"/>
    <property type="match status" value="1"/>
</dbReference>
<proteinExistence type="inferred from homology"/>
<feature type="domain" description="HTH gntR-type" evidence="9">
    <location>
        <begin position="11"/>
        <end position="79"/>
    </location>
</feature>
<evidence type="ECO:0000256" key="1">
    <source>
        <dbReference type="ARBA" id="ARBA00001933"/>
    </source>
</evidence>
<evidence type="ECO:0000256" key="4">
    <source>
        <dbReference type="ARBA" id="ARBA00022679"/>
    </source>
</evidence>
<dbReference type="Pfam" id="PF00392">
    <property type="entry name" value="GntR"/>
    <property type="match status" value="1"/>
</dbReference>
<reference evidence="10" key="1">
    <citation type="submission" date="2023-10" db="EMBL/GenBank/DDBJ databases">
        <title>Screening of Alkalihalophilus pseudofirmusBZ-TG-HK211 and Its Alleviation of Salt Stress on Rapeseed Growth.</title>
        <authorList>
            <person name="Zhao B."/>
            <person name="Guo T."/>
        </authorList>
    </citation>
    <scope>NUCLEOTIDE SEQUENCE</scope>
    <source>
        <strain evidence="10">BZ-TG-HK211</strain>
    </source>
</reference>
<keyword evidence="3 10" id="KW-0032">Aminotransferase</keyword>